<dbReference type="Pfam" id="PF08742">
    <property type="entry name" value="C8"/>
    <property type="match status" value="1"/>
</dbReference>
<dbReference type="EMBL" id="JAIPUX010005290">
    <property type="protein sequence ID" value="KAH0616713.1"/>
    <property type="molecule type" value="Genomic_DNA"/>
</dbReference>
<feature type="domain" description="EGF-like" evidence="4">
    <location>
        <begin position="7"/>
        <end position="40"/>
    </location>
</feature>
<dbReference type="PROSITE" id="PS51233">
    <property type="entry name" value="VWFD"/>
    <property type="match status" value="1"/>
</dbReference>
<name>A0ABQ7SHA5_PHRPL</name>
<dbReference type="InterPro" id="IPR058754">
    <property type="entry name" value="OTOGL-like_N"/>
</dbReference>
<dbReference type="PROSITE" id="PS50026">
    <property type="entry name" value="EGF_3"/>
    <property type="match status" value="1"/>
</dbReference>
<feature type="disulfide bond" evidence="3">
    <location>
        <begin position="11"/>
        <end position="21"/>
    </location>
</feature>
<dbReference type="InterPro" id="IPR050780">
    <property type="entry name" value="Mucin_vWF_Thrombospondin_sf"/>
</dbReference>
<keyword evidence="7" id="KW-1185">Reference proteome</keyword>
<keyword evidence="3" id="KW-0245">EGF-like domain</keyword>
<dbReference type="PANTHER" id="PTHR11339:SF225">
    <property type="entry name" value="OTOGELIN-LIKE PROTEIN"/>
    <property type="match status" value="1"/>
</dbReference>
<keyword evidence="1 3" id="KW-1015">Disulfide bond</keyword>
<organism evidence="6 7">
    <name type="scientific">Phrynosoma platyrhinos</name>
    <name type="common">Desert horned lizard</name>
    <dbReference type="NCBI Taxonomy" id="52577"/>
    <lineage>
        <taxon>Eukaryota</taxon>
        <taxon>Metazoa</taxon>
        <taxon>Chordata</taxon>
        <taxon>Craniata</taxon>
        <taxon>Vertebrata</taxon>
        <taxon>Euteleostomi</taxon>
        <taxon>Lepidosauria</taxon>
        <taxon>Squamata</taxon>
        <taxon>Bifurcata</taxon>
        <taxon>Unidentata</taxon>
        <taxon>Episquamata</taxon>
        <taxon>Toxicofera</taxon>
        <taxon>Iguania</taxon>
        <taxon>Phrynosomatidae</taxon>
        <taxon>Phrynosomatinae</taxon>
        <taxon>Phrynosoma</taxon>
    </lineage>
</organism>
<dbReference type="Pfam" id="PF25961">
    <property type="entry name" value="OTOGL_N"/>
    <property type="match status" value="1"/>
</dbReference>
<evidence type="ECO:0000256" key="3">
    <source>
        <dbReference type="PROSITE-ProRule" id="PRU00076"/>
    </source>
</evidence>
<dbReference type="InterPro" id="IPR000742">
    <property type="entry name" value="EGF"/>
</dbReference>
<evidence type="ECO:0000313" key="6">
    <source>
        <dbReference type="EMBL" id="KAH0616713.1"/>
    </source>
</evidence>
<evidence type="ECO:0000256" key="1">
    <source>
        <dbReference type="ARBA" id="ARBA00023157"/>
    </source>
</evidence>
<evidence type="ECO:0000259" key="4">
    <source>
        <dbReference type="PROSITE" id="PS50026"/>
    </source>
</evidence>
<dbReference type="PANTHER" id="PTHR11339">
    <property type="entry name" value="EXTRACELLULAR MATRIX GLYCOPROTEIN RELATED"/>
    <property type="match status" value="1"/>
</dbReference>
<evidence type="ECO:0008006" key="8">
    <source>
        <dbReference type="Google" id="ProtNLM"/>
    </source>
</evidence>
<dbReference type="InterPro" id="IPR001846">
    <property type="entry name" value="VWF_type-D"/>
</dbReference>
<comment type="caution">
    <text evidence="3">Lacks conserved residue(s) required for the propagation of feature annotation.</text>
</comment>
<keyword evidence="2" id="KW-0325">Glycoprotein</keyword>
<comment type="caution">
    <text evidence="6">The sequence shown here is derived from an EMBL/GenBank/DDBJ whole genome shotgun (WGS) entry which is preliminary data.</text>
</comment>
<dbReference type="Proteomes" id="UP000826234">
    <property type="component" value="Unassembled WGS sequence"/>
</dbReference>
<feature type="domain" description="VWFD" evidence="5">
    <location>
        <begin position="51"/>
        <end position="183"/>
    </location>
</feature>
<sequence>MQLTFCFAGSCRQDCLNGAVCTEAGMCDCETFQAQGERCQTVANGGKDRDGICKSWGQYHYETFDGIYYYFPGNCSYIFVKDCGDPEPQYTVWNIYCGKFCFSLGDYKEDIAKFANSWSVQTPDDAACVATASDFPSPCNIDAESYEDIYFKCQILLQFPFFSCHQSIDPYPYISSCMNDLCR</sequence>
<reference evidence="6 7" key="1">
    <citation type="journal article" date="2022" name="Gigascience">
        <title>A chromosome-level genome assembly and annotation of the desert horned lizard, Phrynosoma platyrhinos, provides insight into chromosomal rearrangements among reptiles.</title>
        <authorList>
            <person name="Koochekian N."/>
            <person name="Ascanio A."/>
            <person name="Farleigh K."/>
            <person name="Card D.C."/>
            <person name="Schield D.R."/>
            <person name="Castoe T.A."/>
            <person name="Jezkova T."/>
        </authorList>
    </citation>
    <scope>NUCLEOTIDE SEQUENCE [LARGE SCALE GENOMIC DNA]</scope>
    <source>
        <strain evidence="6">NK-2021</strain>
    </source>
</reference>
<evidence type="ECO:0000313" key="7">
    <source>
        <dbReference type="Proteomes" id="UP000826234"/>
    </source>
</evidence>
<accession>A0ABQ7SHA5</accession>
<proteinExistence type="predicted"/>
<protein>
    <recommendedName>
        <fullName evidence="8">VWFD domain-containing protein</fullName>
    </recommendedName>
</protein>
<evidence type="ECO:0000256" key="2">
    <source>
        <dbReference type="ARBA" id="ARBA00023180"/>
    </source>
</evidence>
<dbReference type="InterPro" id="IPR014853">
    <property type="entry name" value="VWF/SSPO/ZAN-like_Cys-rich_dom"/>
</dbReference>
<gene>
    <name evidence="6" type="ORF">JD844_028044</name>
</gene>
<evidence type="ECO:0000259" key="5">
    <source>
        <dbReference type="PROSITE" id="PS51233"/>
    </source>
</evidence>
<dbReference type="Pfam" id="PF00094">
    <property type="entry name" value="VWD"/>
    <property type="match status" value="1"/>
</dbReference>